<accession>A0A8T0B365</accession>
<keyword evidence="15" id="KW-0325">Glycoprotein</keyword>
<keyword evidence="20" id="KW-1185">Reference proteome</keyword>
<dbReference type="Gene3D" id="1.20.5.170">
    <property type="match status" value="1"/>
</dbReference>
<dbReference type="GO" id="GO:0005890">
    <property type="term" value="C:sodium:potassium-exchanging ATPase complex"/>
    <property type="evidence" value="ECO:0007669"/>
    <property type="project" value="InterPro"/>
</dbReference>
<keyword evidence="16" id="KW-0739">Sodium transport</keyword>
<keyword evidence="8" id="KW-0630">Potassium</keyword>
<evidence type="ECO:0000256" key="15">
    <source>
        <dbReference type="ARBA" id="ARBA00023180"/>
    </source>
</evidence>
<dbReference type="InterPro" id="IPR000402">
    <property type="entry name" value="Na/K_ATPase_sub_beta"/>
</dbReference>
<dbReference type="GO" id="GO:0036376">
    <property type="term" value="P:sodium ion export across plasma membrane"/>
    <property type="evidence" value="ECO:0007669"/>
    <property type="project" value="TreeGrafter"/>
</dbReference>
<dbReference type="GO" id="GO:1990573">
    <property type="term" value="P:potassium ion import across plasma membrane"/>
    <property type="evidence" value="ECO:0007669"/>
    <property type="project" value="TreeGrafter"/>
</dbReference>
<keyword evidence="7 18" id="KW-0812">Transmembrane</keyword>
<keyword evidence="5" id="KW-0633">Potassium transport</keyword>
<evidence type="ECO:0000256" key="12">
    <source>
        <dbReference type="ARBA" id="ARBA00023065"/>
    </source>
</evidence>
<dbReference type="PANTHER" id="PTHR11523:SF47">
    <property type="entry name" value="SODIUM_POTASSIUM-TRANSPORTING ATPASE SUBUNIT BETA-3"/>
    <property type="match status" value="1"/>
</dbReference>
<evidence type="ECO:0000256" key="16">
    <source>
        <dbReference type="ARBA" id="ARBA00023201"/>
    </source>
</evidence>
<dbReference type="Pfam" id="PF00287">
    <property type="entry name" value="Na_K-ATPase"/>
    <property type="match status" value="1"/>
</dbReference>
<evidence type="ECO:0000256" key="7">
    <source>
        <dbReference type="ARBA" id="ARBA00022692"/>
    </source>
</evidence>
<dbReference type="FunFam" id="1.20.5.170:FF:000068">
    <property type="entry name" value="Sodium/potassium-transporting ATPase subunit beta"/>
    <property type="match status" value="1"/>
</dbReference>
<gene>
    <name evidence="19" type="ORF">HF521_003089</name>
</gene>
<keyword evidence="9" id="KW-0735">Signal-anchor</keyword>
<dbReference type="FunFam" id="2.60.40.1660:FF:000005">
    <property type="entry name" value="Sodium/potassium-transporting ATPase subunit beta"/>
    <property type="match status" value="1"/>
</dbReference>
<evidence type="ECO:0000256" key="10">
    <source>
        <dbReference type="ARBA" id="ARBA00022989"/>
    </source>
</evidence>
<keyword evidence="11" id="KW-0915">Sodium</keyword>
<comment type="function">
    <text evidence="17">This is the non-catalytic component of the active enzyme, which catalyzes the hydrolysis of ATP coupled with the exchange of Na(+) and K(+) ions across the plasma membrane. The exact function of the beta-3 subunit is not known.</text>
</comment>
<dbReference type="Proteomes" id="UP000606274">
    <property type="component" value="Unassembled WGS sequence"/>
</dbReference>
<evidence type="ECO:0000256" key="4">
    <source>
        <dbReference type="ARBA" id="ARBA00022475"/>
    </source>
</evidence>
<keyword evidence="13 18" id="KW-0472">Membrane</keyword>
<dbReference type="PROSITE" id="PS00391">
    <property type="entry name" value="ATPASE_NA_K_BETA_2"/>
    <property type="match status" value="1"/>
</dbReference>
<evidence type="ECO:0000256" key="17">
    <source>
        <dbReference type="ARBA" id="ARBA00037667"/>
    </source>
</evidence>
<evidence type="ECO:0000256" key="2">
    <source>
        <dbReference type="ARBA" id="ARBA00005876"/>
    </source>
</evidence>
<comment type="subcellular location">
    <subcellularLocation>
        <location evidence="1">Cell membrane</location>
        <topology evidence="1">Single-pass type II membrane protein</topology>
    </subcellularLocation>
    <subcellularLocation>
        <location evidence="18">Membrane</location>
    </subcellularLocation>
</comment>
<evidence type="ECO:0000313" key="19">
    <source>
        <dbReference type="EMBL" id="KAF7700131.1"/>
    </source>
</evidence>
<evidence type="ECO:0000256" key="6">
    <source>
        <dbReference type="ARBA" id="ARBA00022607"/>
    </source>
</evidence>
<dbReference type="NCBIfam" id="TIGR01107">
    <property type="entry name" value="Na_K_ATPase_bet"/>
    <property type="match status" value="1"/>
</dbReference>
<dbReference type="Gene3D" id="2.60.40.1660">
    <property type="entry name" value="Na, k-atpase alpha subunit"/>
    <property type="match status" value="1"/>
</dbReference>
<keyword evidence="6" id="KW-0740">Sodium/potassium transport</keyword>
<evidence type="ECO:0000256" key="13">
    <source>
        <dbReference type="ARBA" id="ARBA00023136"/>
    </source>
</evidence>
<feature type="transmembrane region" description="Helical" evidence="18">
    <location>
        <begin position="99"/>
        <end position="125"/>
    </location>
</feature>
<dbReference type="GO" id="GO:0030007">
    <property type="term" value="P:intracellular potassium ion homeostasis"/>
    <property type="evidence" value="ECO:0007669"/>
    <property type="project" value="TreeGrafter"/>
</dbReference>
<dbReference type="PANTHER" id="PTHR11523">
    <property type="entry name" value="SODIUM/POTASSIUM-DEPENDENT ATPASE BETA SUBUNIT"/>
    <property type="match status" value="1"/>
</dbReference>
<dbReference type="GO" id="GO:0001671">
    <property type="term" value="F:ATPase activator activity"/>
    <property type="evidence" value="ECO:0007669"/>
    <property type="project" value="TreeGrafter"/>
</dbReference>
<keyword evidence="14" id="KW-1015">Disulfide bond</keyword>
<sequence>MRSFRRDLLVSYCRAVAEAPHTPPHSFALHSGKGHPCRLASVGVFFFPPPCVCFARFLSRLTLAMANKEEKPEGKESSWKDCIYNPRTGEFLGRTASSWALILLFYLVFYGFLAGMFSLTMWVMLQTLDDYTPKYRDRVSSPGLMIRPRNLDFVVNRSNPQQYSQYVKQLEKFLLDYNDTLQEQNEQCQGGQYFLQDDPEEKKVCQFKRSQLRQCSGLADTDFGYSEGQPCVLLKLNRVIGLKPRGQPYINCTAKRETPLQMQYFPSEGHIDKMYFPYYGKKAHPNYVQPLVAVKLHLSETDYNTHITIECKVEGSDLRNNDERDKFLGRITFRILVTK</sequence>
<evidence type="ECO:0000256" key="3">
    <source>
        <dbReference type="ARBA" id="ARBA00022448"/>
    </source>
</evidence>
<keyword evidence="3 18" id="KW-0813">Transport</keyword>
<reference evidence="19" key="1">
    <citation type="submission" date="2020-08" db="EMBL/GenBank/DDBJ databases">
        <title>Chromosome-level assembly of Southern catfish (Silurus meridionalis) provides insights into visual adaptation to the nocturnal and benthic lifestyles.</title>
        <authorList>
            <person name="Zhang Y."/>
            <person name="Wang D."/>
            <person name="Peng Z."/>
        </authorList>
    </citation>
    <scope>NUCLEOTIDE SEQUENCE</scope>
    <source>
        <strain evidence="19">SWU-2019-XX</strain>
        <tissue evidence="19">Muscle</tissue>
    </source>
</reference>
<name>A0A8T0B365_SILME</name>
<dbReference type="InterPro" id="IPR038702">
    <property type="entry name" value="Na/K_ATPase_sub_beta_sf"/>
</dbReference>
<evidence type="ECO:0000256" key="14">
    <source>
        <dbReference type="ARBA" id="ARBA00023157"/>
    </source>
</evidence>
<evidence type="ECO:0000313" key="20">
    <source>
        <dbReference type="Proteomes" id="UP000606274"/>
    </source>
</evidence>
<evidence type="ECO:0000256" key="5">
    <source>
        <dbReference type="ARBA" id="ARBA00022538"/>
    </source>
</evidence>
<keyword evidence="10 18" id="KW-1133">Transmembrane helix</keyword>
<keyword evidence="4" id="KW-1003">Cell membrane</keyword>
<comment type="similarity">
    <text evidence="2 18">Belongs to the X(+)/potassium ATPases subunit beta family.</text>
</comment>
<keyword evidence="12 18" id="KW-0406">Ion transport</keyword>
<evidence type="ECO:0000256" key="18">
    <source>
        <dbReference type="RuleBase" id="RU362099"/>
    </source>
</evidence>
<dbReference type="EMBL" id="JABFDY010000012">
    <property type="protein sequence ID" value="KAF7700131.1"/>
    <property type="molecule type" value="Genomic_DNA"/>
</dbReference>
<evidence type="ECO:0000256" key="9">
    <source>
        <dbReference type="ARBA" id="ARBA00022968"/>
    </source>
</evidence>
<dbReference type="OrthoDB" id="5912413at2759"/>
<dbReference type="GO" id="GO:0006883">
    <property type="term" value="P:intracellular sodium ion homeostasis"/>
    <property type="evidence" value="ECO:0007669"/>
    <property type="project" value="TreeGrafter"/>
</dbReference>
<evidence type="ECO:0000256" key="8">
    <source>
        <dbReference type="ARBA" id="ARBA00022958"/>
    </source>
</evidence>
<evidence type="ECO:0000256" key="11">
    <source>
        <dbReference type="ARBA" id="ARBA00023053"/>
    </source>
</evidence>
<dbReference type="AlphaFoldDB" id="A0A8T0B365"/>
<protein>
    <recommendedName>
        <fullName evidence="18">Sodium/potassium-transporting ATPase subunit beta</fullName>
    </recommendedName>
</protein>
<organism evidence="19 20">
    <name type="scientific">Silurus meridionalis</name>
    <name type="common">Southern catfish</name>
    <name type="synonym">Silurus soldatovi meridionalis</name>
    <dbReference type="NCBI Taxonomy" id="175797"/>
    <lineage>
        <taxon>Eukaryota</taxon>
        <taxon>Metazoa</taxon>
        <taxon>Chordata</taxon>
        <taxon>Craniata</taxon>
        <taxon>Vertebrata</taxon>
        <taxon>Euteleostomi</taxon>
        <taxon>Actinopterygii</taxon>
        <taxon>Neopterygii</taxon>
        <taxon>Teleostei</taxon>
        <taxon>Ostariophysi</taxon>
        <taxon>Siluriformes</taxon>
        <taxon>Siluridae</taxon>
        <taxon>Silurus</taxon>
    </lineage>
</organism>
<evidence type="ECO:0000256" key="1">
    <source>
        <dbReference type="ARBA" id="ARBA00004401"/>
    </source>
</evidence>
<proteinExistence type="inferred from homology"/>
<comment type="caution">
    <text evidence="19">The sequence shown here is derived from an EMBL/GenBank/DDBJ whole genome shotgun (WGS) entry which is preliminary data.</text>
</comment>